<dbReference type="PANTHER" id="PTHR35789:SF1">
    <property type="entry name" value="SPORE GERMINATION PROTEIN B3"/>
    <property type="match status" value="1"/>
</dbReference>
<sequence>MKKTICLCIIFVFISVFLSACWSRKELNELAIATALGVDKKEDGYLLTVQIINPSELAGKVKSGRTEVVRFMQTGETLFEAGRILSTDAPRRIYLAHLRQIIFGEEMAKEGIGKALDLLSRHPEMRTDFYISVAKGSTASEILNVQTALEPIPANQLFGALQNSEDIWAPTKTVELDELISSITSKGQEAVLMGIYKYGKTESASKFSNVQDVSPESGLRIDKIAAFKKDKLLAWLSSDESTGYNYITDNVKSTIVNIPCESGKISVVTIHSKTDVTGKIENGKPKIDIHITSEGNIGEVQCKVDLLKPETIRDIEEKYQKSITENVEKALNRAQEDFQSDIFGFGEAIHRADPRAWKQLEPNWEQEFANLEVNIEVTAAIRRLGTITETFYEEIKE</sequence>
<dbReference type="InterPro" id="IPR057336">
    <property type="entry name" value="GerAC_N"/>
</dbReference>
<feature type="domain" description="Spore germination protein N-terminal" evidence="9">
    <location>
        <begin position="24"/>
        <end position="192"/>
    </location>
</feature>
<evidence type="ECO:0000313" key="11">
    <source>
        <dbReference type="Proteomes" id="UP001357223"/>
    </source>
</evidence>
<evidence type="ECO:0000256" key="7">
    <source>
        <dbReference type="ARBA" id="ARBA00023288"/>
    </source>
</evidence>
<reference evidence="10 11" key="1">
    <citation type="submission" date="2023-10" db="EMBL/GenBank/DDBJ databases">
        <title>Niallia locisalis sp.nov. isolated from a salt pond sample.</title>
        <authorList>
            <person name="Li X.-J."/>
            <person name="Dong L."/>
        </authorList>
    </citation>
    <scope>NUCLEOTIDE SEQUENCE [LARGE SCALE GENOMIC DNA]</scope>
    <source>
        <strain evidence="10 11">DSM 29761</strain>
    </source>
</reference>
<evidence type="ECO:0000256" key="3">
    <source>
        <dbReference type="ARBA" id="ARBA00022544"/>
    </source>
</evidence>
<dbReference type="InterPro" id="IPR038501">
    <property type="entry name" value="Spore_GerAC_C_sf"/>
</dbReference>
<dbReference type="Pfam" id="PF25198">
    <property type="entry name" value="Spore_GerAC_N"/>
    <property type="match status" value="1"/>
</dbReference>
<keyword evidence="11" id="KW-1185">Reference proteome</keyword>
<dbReference type="InterPro" id="IPR008844">
    <property type="entry name" value="Spore_GerAC-like"/>
</dbReference>
<dbReference type="InterPro" id="IPR046953">
    <property type="entry name" value="Spore_GerAC-like_C"/>
</dbReference>
<evidence type="ECO:0000256" key="2">
    <source>
        <dbReference type="ARBA" id="ARBA00007886"/>
    </source>
</evidence>
<dbReference type="PANTHER" id="PTHR35789">
    <property type="entry name" value="SPORE GERMINATION PROTEIN B3"/>
    <property type="match status" value="1"/>
</dbReference>
<keyword evidence="4" id="KW-0732">Signal</keyword>
<protein>
    <submittedName>
        <fullName evidence="10">Ger(X)C family spore germination protein</fullName>
    </submittedName>
</protein>
<evidence type="ECO:0000313" key="10">
    <source>
        <dbReference type="EMBL" id="WVX81189.1"/>
    </source>
</evidence>
<organism evidence="10 11">
    <name type="scientific">Niallia oryzisoli</name>
    <dbReference type="NCBI Taxonomy" id="1737571"/>
    <lineage>
        <taxon>Bacteria</taxon>
        <taxon>Bacillati</taxon>
        <taxon>Bacillota</taxon>
        <taxon>Bacilli</taxon>
        <taxon>Bacillales</taxon>
        <taxon>Bacillaceae</taxon>
        <taxon>Niallia</taxon>
    </lineage>
</organism>
<evidence type="ECO:0000256" key="5">
    <source>
        <dbReference type="ARBA" id="ARBA00023136"/>
    </source>
</evidence>
<comment type="similarity">
    <text evidence="2">Belongs to the GerABKC lipoprotein family.</text>
</comment>
<evidence type="ECO:0000259" key="9">
    <source>
        <dbReference type="Pfam" id="PF25198"/>
    </source>
</evidence>
<name>A0ABZ2CBN7_9BACI</name>
<evidence type="ECO:0000256" key="1">
    <source>
        <dbReference type="ARBA" id="ARBA00004635"/>
    </source>
</evidence>
<dbReference type="Gene3D" id="3.30.300.210">
    <property type="entry name" value="Nutrient germinant receptor protein C, domain 3"/>
    <property type="match status" value="1"/>
</dbReference>
<dbReference type="RefSeq" id="WP_338450119.1">
    <property type="nucleotide sequence ID" value="NZ_CP137640.1"/>
</dbReference>
<accession>A0ABZ2CBN7</accession>
<dbReference type="NCBIfam" id="TIGR02887">
    <property type="entry name" value="spore_ger_x_C"/>
    <property type="match status" value="1"/>
</dbReference>
<keyword evidence="5" id="KW-0472">Membrane</keyword>
<comment type="subcellular location">
    <subcellularLocation>
        <location evidence="1">Membrane</location>
        <topology evidence="1">Lipid-anchor</topology>
    </subcellularLocation>
</comment>
<keyword evidence="7" id="KW-0449">Lipoprotein</keyword>
<gene>
    <name evidence="10" type="ORF">R4Z09_28995</name>
</gene>
<dbReference type="EMBL" id="CP137640">
    <property type="protein sequence ID" value="WVX81189.1"/>
    <property type="molecule type" value="Genomic_DNA"/>
</dbReference>
<evidence type="ECO:0000256" key="4">
    <source>
        <dbReference type="ARBA" id="ARBA00022729"/>
    </source>
</evidence>
<dbReference type="Gene3D" id="6.20.190.10">
    <property type="entry name" value="Nutrient germinant receptor protein C, domain 1"/>
    <property type="match status" value="1"/>
</dbReference>
<proteinExistence type="inferred from homology"/>
<keyword evidence="3" id="KW-0309">Germination</keyword>
<feature type="domain" description="Spore germination GerAC-like C-terminal" evidence="8">
    <location>
        <begin position="223"/>
        <end position="385"/>
    </location>
</feature>
<dbReference type="PROSITE" id="PS51257">
    <property type="entry name" value="PROKAR_LIPOPROTEIN"/>
    <property type="match status" value="1"/>
</dbReference>
<dbReference type="Pfam" id="PF05504">
    <property type="entry name" value="Spore_GerAC"/>
    <property type="match status" value="1"/>
</dbReference>
<dbReference type="Proteomes" id="UP001357223">
    <property type="component" value="Chromosome"/>
</dbReference>
<evidence type="ECO:0000259" key="8">
    <source>
        <dbReference type="Pfam" id="PF05504"/>
    </source>
</evidence>
<evidence type="ECO:0000256" key="6">
    <source>
        <dbReference type="ARBA" id="ARBA00023139"/>
    </source>
</evidence>
<keyword evidence="6" id="KW-0564">Palmitate</keyword>